<evidence type="ECO:0000256" key="6">
    <source>
        <dbReference type="ARBA" id="ARBA00023002"/>
    </source>
</evidence>
<evidence type="ECO:0000256" key="3">
    <source>
        <dbReference type="ARBA" id="ARBA00022617"/>
    </source>
</evidence>
<organism evidence="11 12">
    <name type="scientific">Ananas comosus</name>
    <name type="common">Pineapple</name>
    <name type="synonym">Ananas ananas</name>
    <dbReference type="NCBI Taxonomy" id="4615"/>
    <lineage>
        <taxon>Eukaryota</taxon>
        <taxon>Viridiplantae</taxon>
        <taxon>Streptophyta</taxon>
        <taxon>Embryophyta</taxon>
        <taxon>Tracheophyta</taxon>
        <taxon>Spermatophyta</taxon>
        <taxon>Magnoliopsida</taxon>
        <taxon>Liliopsida</taxon>
        <taxon>Poales</taxon>
        <taxon>Bromeliaceae</taxon>
        <taxon>Bromelioideae</taxon>
        <taxon>Ananas</taxon>
    </lineage>
</organism>
<name>A0A6P5G9M3_ANACO</name>
<dbReference type="FunFam" id="1.10.630.10:FF:000126">
    <property type="entry name" value="Predicted protein"/>
    <property type="match status" value="1"/>
</dbReference>
<keyword evidence="3 9" id="KW-0349">Heme</keyword>
<evidence type="ECO:0000256" key="9">
    <source>
        <dbReference type="PIRSR" id="PIRSR602401-1"/>
    </source>
</evidence>
<dbReference type="Gene3D" id="1.10.630.10">
    <property type="entry name" value="Cytochrome P450"/>
    <property type="match status" value="1"/>
</dbReference>
<keyword evidence="6 10" id="KW-0560">Oxidoreductase</keyword>
<dbReference type="PANTHER" id="PTHR47944:SF18">
    <property type="entry name" value="FLAVONOID 3'-MONOOXYGENASE"/>
    <property type="match status" value="1"/>
</dbReference>
<keyword evidence="7 9" id="KW-0408">Iron</keyword>
<dbReference type="Pfam" id="PF00067">
    <property type="entry name" value="p450"/>
    <property type="match status" value="1"/>
</dbReference>
<evidence type="ECO:0000313" key="12">
    <source>
        <dbReference type="RefSeq" id="XP_020101975.1"/>
    </source>
</evidence>
<proteinExistence type="inferred from homology"/>
<evidence type="ECO:0000256" key="4">
    <source>
        <dbReference type="ARBA" id="ARBA00022723"/>
    </source>
</evidence>
<comment type="similarity">
    <text evidence="2 10">Belongs to the cytochrome P450 family.</text>
</comment>
<dbReference type="InterPro" id="IPR017972">
    <property type="entry name" value="Cyt_P450_CS"/>
</dbReference>
<evidence type="ECO:0000256" key="7">
    <source>
        <dbReference type="ARBA" id="ARBA00023004"/>
    </source>
</evidence>
<reference evidence="11" key="1">
    <citation type="journal article" date="2015" name="Nat. Genet.">
        <title>The pineapple genome and the evolution of CAM photosynthesis.</title>
        <authorList>
            <person name="Ming R."/>
            <person name="VanBuren R."/>
            <person name="Wai C.M."/>
            <person name="Tang H."/>
            <person name="Schatz M.C."/>
            <person name="Bowers J.E."/>
            <person name="Lyons E."/>
            <person name="Wang M.L."/>
            <person name="Chen J."/>
            <person name="Biggers E."/>
            <person name="Zhang J."/>
            <person name="Huang L."/>
            <person name="Zhang L."/>
            <person name="Miao W."/>
            <person name="Zhang J."/>
            <person name="Ye Z."/>
            <person name="Miao C."/>
            <person name="Lin Z."/>
            <person name="Wang H."/>
            <person name="Zhou H."/>
            <person name="Yim W.C."/>
            <person name="Priest H.D."/>
            <person name="Zheng C."/>
            <person name="Woodhouse M."/>
            <person name="Edger P.P."/>
            <person name="Guyot R."/>
            <person name="Guo H.B."/>
            <person name="Guo H."/>
            <person name="Zheng G."/>
            <person name="Singh R."/>
            <person name="Sharma A."/>
            <person name="Min X."/>
            <person name="Zheng Y."/>
            <person name="Lee H."/>
            <person name="Gurtowski J."/>
            <person name="Sedlazeck F.J."/>
            <person name="Harkess A."/>
            <person name="McKain M.R."/>
            <person name="Liao Z."/>
            <person name="Fang J."/>
            <person name="Liu J."/>
            <person name="Zhang X."/>
            <person name="Zhang Q."/>
            <person name="Hu W."/>
            <person name="Qin Y."/>
            <person name="Wang K."/>
            <person name="Chen L.Y."/>
            <person name="Shirley N."/>
            <person name="Lin Y.R."/>
            <person name="Liu L.Y."/>
            <person name="Hernandez A.G."/>
            <person name="Wright C.L."/>
            <person name="Bulone V."/>
            <person name="Tuskan G.A."/>
            <person name="Heath K."/>
            <person name="Zee F."/>
            <person name="Moore P.H."/>
            <person name="Sunkar R."/>
            <person name="Leebens-Mack J.H."/>
            <person name="Mockler T."/>
            <person name="Bennetzen J.L."/>
            <person name="Freeling M."/>
            <person name="Sankoff D."/>
            <person name="Paterson A.H."/>
            <person name="Zhu X."/>
            <person name="Yang X."/>
            <person name="Smith J.A."/>
            <person name="Cushman J.C."/>
            <person name="Paull R.E."/>
            <person name="Yu Q."/>
        </authorList>
    </citation>
    <scope>NUCLEOTIDE SEQUENCE [LARGE SCALE GENOMIC DNA]</scope>
    <source>
        <strain evidence="11">cv. F153</strain>
    </source>
</reference>
<protein>
    <submittedName>
        <fullName evidence="12">Flavonoid 3',5'-hydroxylase 1-like</fullName>
    </submittedName>
</protein>
<keyword evidence="8 10" id="KW-0503">Monooxygenase</keyword>
<dbReference type="GO" id="GO:0020037">
    <property type="term" value="F:heme binding"/>
    <property type="evidence" value="ECO:0007669"/>
    <property type="project" value="InterPro"/>
</dbReference>
<dbReference type="PRINTS" id="PR00463">
    <property type="entry name" value="EP450I"/>
</dbReference>
<reference evidence="12" key="2">
    <citation type="submission" date="2025-08" db="UniProtKB">
        <authorList>
            <consortium name="RefSeq"/>
        </authorList>
    </citation>
    <scope>IDENTIFICATION</scope>
    <source>
        <tissue evidence="12">Leaf</tissue>
    </source>
</reference>
<dbReference type="Proteomes" id="UP000515123">
    <property type="component" value="Linkage group 13"/>
</dbReference>
<dbReference type="GO" id="GO:0005506">
    <property type="term" value="F:iron ion binding"/>
    <property type="evidence" value="ECO:0007669"/>
    <property type="project" value="InterPro"/>
</dbReference>
<sequence length="511" mass="56827">MDVIILLRELLLWLILYYGLRRLTVRLLPRKNLSPAPLPPGPRGFPVVGALPLLGRAPHVALARMAQRHGPVMHLKLGQHGVVVASSPDAARVFLKTLDAHFANRPIDAAPTRIAYGAQDLVFAEYGPRWKLLRRLCNLGMLGAKALEGWAGVRRAEVGHMLLAMCDFAQRGRPVEVAEMLSYAMANMIGQVILSRRVFEAVGAESSEFKDMMVELMTLAGLPNVGDYVPAVAWMDLQGIERRMKELHRRVDVVLSRVMREHEATAAERKGRPDLLDQVVASRDSLEGEKLSDIHFKALLLNLLSAGTDTSSSTIEWAIAEMLLNPAILKQAHAEMDRVIGRTRRLEESDIPNLPYLRAICKEAFRKHPSTPLNLPRICTHACEVDGYYIPKNTRLLVNIWAIGRDPNVWDDPLEFNPDRFMTPQGSKIDPRGNDFKLIPFGSGRRICAGARMGVVLVEYMLGSLIHAFDWSLPDGVKMNMDETFGLALQKTVPVSAIVSPRLAPAAFFQG</sequence>
<evidence type="ECO:0000256" key="5">
    <source>
        <dbReference type="ARBA" id="ARBA00022857"/>
    </source>
</evidence>
<dbReference type="OrthoDB" id="2789670at2759"/>
<dbReference type="PROSITE" id="PS00086">
    <property type="entry name" value="CYTOCHROME_P450"/>
    <property type="match status" value="1"/>
</dbReference>
<dbReference type="GO" id="GO:0016705">
    <property type="term" value="F:oxidoreductase activity, acting on paired donors, with incorporation or reduction of molecular oxygen"/>
    <property type="evidence" value="ECO:0007669"/>
    <property type="project" value="InterPro"/>
</dbReference>
<keyword evidence="11" id="KW-1185">Reference proteome</keyword>
<keyword evidence="5" id="KW-0521">NADP</keyword>
<dbReference type="RefSeq" id="XP_020101975.1">
    <property type="nucleotide sequence ID" value="XM_020246386.1"/>
</dbReference>
<evidence type="ECO:0000256" key="1">
    <source>
        <dbReference type="ARBA" id="ARBA00001971"/>
    </source>
</evidence>
<gene>
    <name evidence="12" type="primary">LOC109719614</name>
</gene>
<dbReference type="InterPro" id="IPR001128">
    <property type="entry name" value="Cyt_P450"/>
</dbReference>
<accession>A0A6P5G9M3</accession>
<evidence type="ECO:0000256" key="2">
    <source>
        <dbReference type="ARBA" id="ARBA00010617"/>
    </source>
</evidence>
<comment type="cofactor">
    <cofactor evidence="1 9">
        <name>heme</name>
        <dbReference type="ChEBI" id="CHEBI:30413"/>
    </cofactor>
</comment>
<dbReference type="GO" id="GO:0004497">
    <property type="term" value="F:monooxygenase activity"/>
    <property type="evidence" value="ECO:0007669"/>
    <property type="project" value="UniProtKB-KW"/>
</dbReference>
<dbReference type="InterPro" id="IPR002401">
    <property type="entry name" value="Cyt_P450_E_grp-I"/>
</dbReference>
<evidence type="ECO:0000256" key="10">
    <source>
        <dbReference type="RuleBase" id="RU000461"/>
    </source>
</evidence>
<dbReference type="GeneID" id="109719614"/>
<evidence type="ECO:0000313" key="11">
    <source>
        <dbReference type="Proteomes" id="UP000515123"/>
    </source>
</evidence>
<dbReference type="AlphaFoldDB" id="A0A6P5G9M3"/>
<keyword evidence="4 9" id="KW-0479">Metal-binding</keyword>
<dbReference type="SUPFAM" id="SSF48264">
    <property type="entry name" value="Cytochrome P450"/>
    <property type="match status" value="1"/>
</dbReference>
<dbReference type="InterPro" id="IPR036396">
    <property type="entry name" value="Cyt_P450_sf"/>
</dbReference>
<evidence type="ECO:0000256" key="8">
    <source>
        <dbReference type="ARBA" id="ARBA00023033"/>
    </source>
</evidence>
<dbReference type="Gramene" id="Aco019275.1.mrna1">
    <property type="protein sequence ID" value="Aco019275.1.mrna1"/>
    <property type="gene ID" value="Aco019275.1.path1"/>
</dbReference>
<dbReference type="PANTHER" id="PTHR47944">
    <property type="entry name" value="CYTOCHROME P450 98A9"/>
    <property type="match status" value="1"/>
</dbReference>
<dbReference type="PRINTS" id="PR00385">
    <property type="entry name" value="P450"/>
</dbReference>
<feature type="binding site" description="axial binding residue" evidence="9">
    <location>
        <position position="448"/>
    </location>
    <ligand>
        <name>heme</name>
        <dbReference type="ChEBI" id="CHEBI:30413"/>
    </ligand>
    <ligandPart>
        <name>Fe</name>
        <dbReference type="ChEBI" id="CHEBI:18248"/>
    </ligandPart>
</feature>